<comment type="caution">
    <text evidence="5">The sequence shown here is derived from an EMBL/GenBank/DDBJ whole genome shotgun (WGS) entry which is preliminary data.</text>
</comment>
<feature type="domain" description="Ketoreductase" evidence="4">
    <location>
        <begin position="15"/>
        <end position="156"/>
    </location>
</feature>
<proteinExistence type="inferred from homology"/>
<dbReference type="STRING" id="2010991.A0A3M2RE61"/>
<dbReference type="PROSITE" id="PS00061">
    <property type="entry name" value="ADH_SHORT"/>
    <property type="match status" value="1"/>
</dbReference>
<dbReference type="SMART" id="SM00822">
    <property type="entry name" value="PKS_KR"/>
    <property type="match status" value="1"/>
</dbReference>
<evidence type="ECO:0000313" key="5">
    <source>
        <dbReference type="EMBL" id="RMJ03528.1"/>
    </source>
</evidence>
<dbReference type="InterPro" id="IPR057326">
    <property type="entry name" value="KR_dom"/>
</dbReference>
<keyword evidence="3" id="KW-0560">Oxidoreductase</keyword>
<evidence type="ECO:0000256" key="3">
    <source>
        <dbReference type="ARBA" id="ARBA00023002"/>
    </source>
</evidence>
<dbReference type="GO" id="GO:0016616">
    <property type="term" value="F:oxidoreductase activity, acting on the CH-OH group of donors, NAD or NADP as acceptor"/>
    <property type="evidence" value="ECO:0007669"/>
    <property type="project" value="UniProtKB-ARBA"/>
</dbReference>
<dbReference type="PRINTS" id="PR00081">
    <property type="entry name" value="GDHRDH"/>
</dbReference>
<comment type="similarity">
    <text evidence="1">Belongs to the short-chain dehydrogenases/reductases (SDR) family.</text>
</comment>
<evidence type="ECO:0000256" key="1">
    <source>
        <dbReference type="ARBA" id="ARBA00006484"/>
    </source>
</evidence>
<sequence length="260" mass="27937">MSTEYTREIFALDGKTAIVTGATGGLGLALALALAKAGAAIVSIELPDDPLSSVLKQALEHVPVPFDTFLCDLGDSARLRDCYRRIWDAGIVPDILVNCAGVVRRSPCEDTSDEDIDLVLNVNVKACYVSTQEFGRRLICLGRPGKIINISSVTSFQAGFNTSIYSTSKGAVMQMTKAFSNEWASKGIQVNSISPGFMDTTMTAGYQDDPEMIRYLMSRVPMQRFGNPDDLQSAVLFLASPANCFVSGITLPVDGGFLGK</sequence>
<dbReference type="SUPFAM" id="SSF51735">
    <property type="entry name" value="NAD(P)-binding Rossmann-fold domains"/>
    <property type="match status" value="1"/>
</dbReference>
<evidence type="ECO:0000256" key="2">
    <source>
        <dbReference type="ARBA" id="ARBA00022857"/>
    </source>
</evidence>
<dbReference type="AlphaFoldDB" id="A0A3M2RE61"/>
<evidence type="ECO:0000313" key="6">
    <source>
        <dbReference type="Proteomes" id="UP000277212"/>
    </source>
</evidence>
<dbReference type="PANTHER" id="PTHR42760:SF5">
    <property type="entry name" value="2-DEHYDRO-3-DEOXY-D-GLUCONATE 5-DEHYDROGENASE"/>
    <property type="match status" value="1"/>
</dbReference>
<dbReference type="EMBL" id="NKUJ01000509">
    <property type="protein sequence ID" value="RMJ03528.1"/>
    <property type="molecule type" value="Genomic_DNA"/>
</dbReference>
<dbReference type="Gene3D" id="3.40.50.720">
    <property type="entry name" value="NAD(P)-binding Rossmann-like Domain"/>
    <property type="match status" value="1"/>
</dbReference>
<dbReference type="OrthoDB" id="37659at2759"/>
<dbReference type="PANTHER" id="PTHR42760">
    <property type="entry name" value="SHORT-CHAIN DEHYDROGENASES/REDUCTASES FAMILY MEMBER"/>
    <property type="match status" value="1"/>
</dbReference>
<dbReference type="InterPro" id="IPR036291">
    <property type="entry name" value="NAD(P)-bd_dom_sf"/>
</dbReference>
<accession>A0A3M2RE61</accession>
<name>A0A3M2RE61_9HYPO</name>
<gene>
    <name evidence="5" type="ORF">CDV36_014937</name>
</gene>
<dbReference type="InterPro" id="IPR002347">
    <property type="entry name" value="SDR_fam"/>
</dbReference>
<keyword evidence="2" id="KW-0521">NADP</keyword>
<keyword evidence="6" id="KW-1185">Reference proteome</keyword>
<dbReference type="FunFam" id="3.40.50.720:FF:000084">
    <property type="entry name" value="Short-chain dehydrogenase reductase"/>
    <property type="match status" value="1"/>
</dbReference>
<dbReference type="Proteomes" id="UP000277212">
    <property type="component" value="Unassembled WGS sequence"/>
</dbReference>
<dbReference type="InterPro" id="IPR020904">
    <property type="entry name" value="Sc_DH/Rdtase_CS"/>
</dbReference>
<protein>
    <recommendedName>
        <fullName evidence="4">Ketoreductase domain-containing protein</fullName>
    </recommendedName>
</protein>
<dbReference type="Pfam" id="PF13561">
    <property type="entry name" value="adh_short_C2"/>
    <property type="match status" value="1"/>
</dbReference>
<organism evidence="5 6">
    <name type="scientific">Fusarium kuroshium</name>
    <dbReference type="NCBI Taxonomy" id="2010991"/>
    <lineage>
        <taxon>Eukaryota</taxon>
        <taxon>Fungi</taxon>
        <taxon>Dikarya</taxon>
        <taxon>Ascomycota</taxon>
        <taxon>Pezizomycotina</taxon>
        <taxon>Sordariomycetes</taxon>
        <taxon>Hypocreomycetidae</taxon>
        <taxon>Hypocreales</taxon>
        <taxon>Nectriaceae</taxon>
        <taxon>Fusarium</taxon>
        <taxon>Fusarium solani species complex</taxon>
    </lineage>
</organism>
<reference evidence="5 6" key="1">
    <citation type="submission" date="2017-06" db="EMBL/GenBank/DDBJ databases">
        <title>Comparative genomic analysis of Ambrosia Fusariam Clade fungi.</title>
        <authorList>
            <person name="Stajich J.E."/>
            <person name="Carrillo J."/>
            <person name="Kijimoto T."/>
            <person name="Eskalen A."/>
            <person name="O'Donnell K."/>
            <person name="Kasson M."/>
        </authorList>
    </citation>
    <scope>NUCLEOTIDE SEQUENCE [LARGE SCALE GENOMIC DNA]</scope>
    <source>
        <strain evidence="5">UCR3666</strain>
    </source>
</reference>
<dbReference type="PRINTS" id="PR00080">
    <property type="entry name" value="SDRFAMILY"/>
</dbReference>
<evidence type="ECO:0000259" key="4">
    <source>
        <dbReference type="SMART" id="SM00822"/>
    </source>
</evidence>